<evidence type="ECO:0000313" key="2">
    <source>
        <dbReference type="EMBL" id="KAG7530515.1"/>
    </source>
</evidence>
<feature type="compositionally biased region" description="Pro residues" evidence="1">
    <location>
        <begin position="43"/>
        <end position="52"/>
    </location>
</feature>
<proteinExistence type="predicted"/>
<dbReference type="EMBL" id="JABELV010000116">
    <property type="protein sequence ID" value="KAG7530515.1"/>
    <property type="molecule type" value="Genomic_DNA"/>
</dbReference>
<feature type="region of interest" description="Disordered" evidence="1">
    <location>
        <begin position="1"/>
        <end position="186"/>
    </location>
</feature>
<evidence type="ECO:0000256" key="1">
    <source>
        <dbReference type="SAM" id="MobiDB-lite"/>
    </source>
</evidence>
<reference evidence="2" key="1">
    <citation type="submission" date="2020-04" db="EMBL/GenBank/DDBJ databases">
        <title>Analysis of mating type loci in Filobasidium floriforme.</title>
        <authorList>
            <person name="Nowrousian M."/>
        </authorList>
    </citation>
    <scope>NUCLEOTIDE SEQUENCE</scope>
    <source>
        <strain evidence="2">CBS 6242</strain>
    </source>
</reference>
<name>A0A8K0JID4_9TREE</name>
<keyword evidence="3" id="KW-1185">Reference proteome</keyword>
<comment type="caution">
    <text evidence="2">The sequence shown here is derived from an EMBL/GenBank/DDBJ whole genome shotgun (WGS) entry which is preliminary data.</text>
</comment>
<feature type="compositionally biased region" description="Basic and acidic residues" evidence="1">
    <location>
        <begin position="61"/>
        <end position="75"/>
    </location>
</feature>
<dbReference type="Proteomes" id="UP000812966">
    <property type="component" value="Unassembled WGS sequence"/>
</dbReference>
<evidence type="ECO:0000313" key="3">
    <source>
        <dbReference type="Proteomes" id="UP000812966"/>
    </source>
</evidence>
<feature type="compositionally biased region" description="Polar residues" evidence="1">
    <location>
        <begin position="171"/>
        <end position="186"/>
    </location>
</feature>
<feature type="compositionally biased region" description="Low complexity" evidence="1">
    <location>
        <begin position="145"/>
        <end position="168"/>
    </location>
</feature>
<organism evidence="2 3">
    <name type="scientific">Filobasidium floriforme</name>
    <dbReference type="NCBI Taxonomy" id="5210"/>
    <lineage>
        <taxon>Eukaryota</taxon>
        <taxon>Fungi</taxon>
        <taxon>Dikarya</taxon>
        <taxon>Basidiomycota</taxon>
        <taxon>Agaricomycotina</taxon>
        <taxon>Tremellomycetes</taxon>
        <taxon>Filobasidiales</taxon>
        <taxon>Filobasidiaceae</taxon>
        <taxon>Filobasidium</taxon>
    </lineage>
</organism>
<dbReference type="AlphaFoldDB" id="A0A8K0JID4"/>
<accession>A0A8K0JID4</accession>
<protein>
    <submittedName>
        <fullName evidence="2">Uncharacterized protein</fullName>
    </submittedName>
</protein>
<gene>
    <name evidence="2" type="ORF">FFLO_05005</name>
</gene>
<feature type="region of interest" description="Disordered" evidence="1">
    <location>
        <begin position="202"/>
        <end position="242"/>
    </location>
</feature>
<sequence length="386" mass="42131">MTRAQVEDEPPAKKRRGDREAIVVPSSPLTPPPLRSSSVWVPPSSPLSPPPLFEFGTGTPHEFRFENKGNIDKGKGRAIVSPSPKVVKRKPVPALDEPLSKKRKHEEDSDEDGPRPLQKRKHEDSGEDGPGPFQRRVIDFDRQPTTSVGTGTSSTQTSSTTQTSSVGVNISPVQTSSIGTNTLSQSSSVGTSIIDISDDETVAPGESSYINYGEDDGEDETVAPGESSYINYGEDDGEDETVAPGESSYINYGEDEDASDNLTKLEARVDQQAEELALFRLTVNPPLGAHTLFLDFHAELRRLLQARSRAEATKAIEIEAVAKLRGTIDLIWWGLKSNGPMLQRPGMLQRLGMPQRPGMSQPVAPAMARRFWTWSQPSSLTMITIL</sequence>